<accession>A0A128F0X5</accession>
<dbReference type="AlphaFoldDB" id="A0A128F0X5"/>
<evidence type="ECO:0000313" key="6">
    <source>
        <dbReference type="EMBL" id="CZF80080.1"/>
    </source>
</evidence>
<dbReference type="InterPro" id="IPR050298">
    <property type="entry name" value="Gram-neg_bact_OMP"/>
</dbReference>
<protein>
    <submittedName>
        <fullName evidence="6">Porin-like protein H</fullName>
    </submittedName>
</protein>
<reference evidence="7" key="1">
    <citation type="submission" date="2016-02" db="EMBL/GenBank/DDBJ databases">
        <authorList>
            <person name="Rodrigo-Torres Lidia"/>
            <person name="Arahal R.David."/>
        </authorList>
    </citation>
    <scope>NUCLEOTIDE SEQUENCE [LARGE SCALE GENOMIC DNA]</scope>
    <source>
        <strain evidence="7">CECT 9029</strain>
    </source>
</reference>
<feature type="domain" description="Porin" evidence="5">
    <location>
        <begin position="9"/>
        <end position="293"/>
    </location>
</feature>
<evidence type="ECO:0000256" key="3">
    <source>
        <dbReference type="ARBA" id="ARBA00023136"/>
    </source>
</evidence>
<keyword evidence="7" id="KW-1185">Reference proteome</keyword>
<keyword evidence="3" id="KW-0472">Membrane</keyword>
<evidence type="ECO:0000256" key="4">
    <source>
        <dbReference type="SAM" id="SignalP"/>
    </source>
</evidence>
<dbReference type="PANTHER" id="PTHR34501">
    <property type="entry name" value="PROTEIN YDDL-RELATED"/>
    <property type="match status" value="1"/>
</dbReference>
<dbReference type="InterPro" id="IPR033900">
    <property type="entry name" value="Gram_neg_porin_domain"/>
</dbReference>
<dbReference type="Gene3D" id="2.40.160.10">
    <property type="entry name" value="Porin"/>
    <property type="match status" value="1"/>
</dbReference>
<dbReference type="Proteomes" id="UP000071641">
    <property type="component" value="Unassembled WGS sequence"/>
</dbReference>
<evidence type="ECO:0000313" key="7">
    <source>
        <dbReference type="Proteomes" id="UP000071641"/>
    </source>
</evidence>
<dbReference type="Pfam" id="PF13609">
    <property type="entry name" value="Porin_4"/>
    <property type="match status" value="1"/>
</dbReference>
<evidence type="ECO:0000256" key="2">
    <source>
        <dbReference type="ARBA" id="ARBA00022729"/>
    </source>
</evidence>
<name>A0A128F0X5_9GAMM</name>
<evidence type="ECO:0000259" key="5">
    <source>
        <dbReference type="Pfam" id="PF13609"/>
    </source>
</evidence>
<sequence length="313" mass="33933">MKKTILAMAVPALLAAGAVNAATVYDQDGVTVTIGGAAEVQIIQDYEFTGEDKKLDVRLDDGELNFAVDVQVSDNLTALGYFDFENEGSTVENDELWAGFKGNWGKFTVGRQYTFWDDAFINEDIELGLEGFESNEPADGEDVLKYRYDGDAFWFGIAHDLDTGDDVDHTDGAIGTSVAGFDLALYVSDANLSATSEATAYQGSVVYNIDAFTLGLSYTDVEEKSSGSVDKANSGDIVELLAGYGVGDWQYYLGYNFGENDDNSKGDNIYANATYKMHSNVKTYVELGWVETESAAGVKDDSTGFLVGMEVKF</sequence>
<dbReference type="STRING" id="1796497.GCE9029_01838"/>
<dbReference type="GO" id="GO:0009279">
    <property type="term" value="C:cell outer membrane"/>
    <property type="evidence" value="ECO:0007669"/>
    <property type="project" value="UniProtKB-SubCell"/>
</dbReference>
<dbReference type="GO" id="GO:0015288">
    <property type="term" value="F:porin activity"/>
    <property type="evidence" value="ECO:0007669"/>
    <property type="project" value="InterPro"/>
</dbReference>
<feature type="signal peptide" evidence="4">
    <location>
        <begin position="1"/>
        <end position="21"/>
    </location>
</feature>
<gene>
    <name evidence="6" type="primary">ompH_1</name>
    <name evidence="6" type="ORF">GCE9029_01838</name>
</gene>
<organism evidence="6 7">
    <name type="scientific">Grimontia celer</name>
    <dbReference type="NCBI Taxonomy" id="1796497"/>
    <lineage>
        <taxon>Bacteria</taxon>
        <taxon>Pseudomonadati</taxon>
        <taxon>Pseudomonadota</taxon>
        <taxon>Gammaproteobacteria</taxon>
        <taxon>Vibrionales</taxon>
        <taxon>Vibrionaceae</taxon>
        <taxon>Grimontia</taxon>
    </lineage>
</organism>
<keyword evidence="2 4" id="KW-0732">Signal</keyword>
<proteinExistence type="predicted"/>
<dbReference type="EMBL" id="FIZX01000001">
    <property type="protein sequence ID" value="CZF80080.1"/>
    <property type="molecule type" value="Genomic_DNA"/>
</dbReference>
<feature type="chain" id="PRO_5007281872" evidence="4">
    <location>
        <begin position="22"/>
        <end position="313"/>
    </location>
</feature>
<dbReference type="PANTHER" id="PTHR34501:SF2">
    <property type="entry name" value="OUTER MEMBRANE PORIN F-RELATED"/>
    <property type="match status" value="1"/>
</dbReference>
<dbReference type="OrthoDB" id="6213950at2"/>
<dbReference type="SUPFAM" id="SSF56935">
    <property type="entry name" value="Porins"/>
    <property type="match status" value="1"/>
</dbReference>
<evidence type="ECO:0000256" key="1">
    <source>
        <dbReference type="ARBA" id="ARBA00004571"/>
    </source>
</evidence>
<dbReference type="RefSeq" id="WP_062662817.1">
    <property type="nucleotide sequence ID" value="NZ_FIZX01000001.1"/>
</dbReference>
<comment type="subcellular location">
    <subcellularLocation>
        <location evidence="1">Cell outer membrane</location>
        <topology evidence="1">Multi-pass membrane protein</topology>
    </subcellularLocation>
</comment>
<dbReference type="InterPro" id="IPR023614">
    <property type="entry name" value="Porin_dom_sf"/>
</dbReference>